<gene>
    <name evidence="7" type="primary">LOC115482438</name>
</gene>
<dbReference type="GO" id="GO:0005524">
    <property type="term" value="F:ATP binding"/>
    <property type="evidence" value="ECO:0007669"/>
    <property type="project" value="UniProtKB-KW"/>
</dbReference>
<dbReference type="GeneID" id="115482438"/>
<dbReference type="GO" id="GO:0016477">
    <property type="term" value="P:cell migration"/>
    <property type="evidence" value="ECO:0007669"/>
    <property type="project" value="TreeGrafter"/>
</dbReference>
<keyword evidence="4" id="KW-0812">Transmembrane</keyword>
<keyword evidence="6" id="KW-1185">Reference proteome</keyword>
<keyword evidence="4" id="KW-1133">Transmembrane helix</keyword>
<dbReference type="InterPro" id="IPR008266">
    <property type="entry name" value="Tyr_kinase_AS"/>
</dbReference>
<dbReference type="Gene3D" id="1.10.510.10">
    <property type="entry name" value="Transferase(Phosphotransferase) domain 1"/>
    <property type="match status" value="1"/>
</dbReference>
<dbReference type="KEGG" id="muo:115482438"/>
<proteinExistence type="predicted"/>
<keyword evidence="1" id="KW-0547">Nucleotide-binding</keyword>
<keyword evidence="2" id="KW-0067">ATP-binding</keyword>
<dbReference type="GO" id="GO:0005886">
    <property type="term" value="C:plasma membrane"/>
    <property type="evidence" value="ECO:0007669"/>
    <property type="project" value="TreeGrafter"/>
</dbReference>
<dbReference type="InterPro" id="IPR001245">
    <property type="entry name" value="Ser-Thr/Tyr_kinase_cat_dom"/>
</dbReference>
<name>A0A6P7ZLF0_9AMPH</name>
<dbReference type="PRINTS" id="PR00109">
    <property type="entry name" value="TYRKINASE"/>
</dbReference>
<evidence type="ECO:0000259" key="5">
    <source>
        <dbReference type="PROSITE" id="PS50011"/>
    </source>
</evidence>
<keyword evidence="3" id="KW-0675">Receptor</keyword>
<evidence type="ECO:0000256" key="1">
    <source>
        <dbReference type="ARBA" id="ARBA00022741"/>
    </source>
</evidence>
<evidence type="ECO:0000256" key="4">
    <source>
        <dbReference type="SAM" id="Phobius"/>
    </source>
</evidence>
<dbReference type="CDD" id="cd00192">
    <property type="entry name" value="PTKc"/>
    <property type="match status" value="1"/>
</dbReference>
<dbReference type="InterPro" id="IPR020635">
    <property type="entry name" value="Tyr_kinase_cat_dom"/>
</dbReference>
<dbReference type="GO" id="GO:0045446">
    <property type="term" value="P:endothelial cell differentiation"/>
    <property type="evidence" value="ECO:0007669"/>
    <property type="project" value="TreeGrafter"/>
</dbReference>
<sequence length="483" mass="56152">MAIRNSTQNLSTTEPTMTLVTTQGSSLLSTSTSSPSNIPHISLFSVCPILGLIIIITAVVLCKKVKKHNLTLQNRRQMAVSKREENIPQSTLVISQPLLLTKPDPQTRWQPLQEMRSSVRTWRQKQSVLRSWSSSFSQTPSYSLQDVSLLEMIKDGKQGRFYRAKMSHGNCKGHKLITCKVIKEGVSLKRFELEVSILKKVGYHKHVLQLLDWEVAQRPYMLFLENVSFGTLRKFLRINRVQLTDNENLQSLLTVVAYHVALGMEHISNKMVLHRDLALRNILIGSFPYECKITEFGLASDLFNYRSSWKHYKSEVPLRWYPPEYFREKAYHLKSEVWSYGILLWEMETLGCSPYPDLDSAEEVMFHVCNGYRMRKPRGCRDEIYKLMEQCWTENARQRPSFSEIAKYLEDIVEEDAVRYSVTLHILHQCDVSMAEMKVLIRFVFLLRIIYRWKKARQYATLCRGDLYSSKSHPQDSHSPLEG</sequence>
<dbReference type="GO" id="GO:0001525">
    <property type="term" value="P:angiogenesis"/>
    <property type="evidence" value="ECO:0007669"/>
    <property type="project" value="TreeGrafter"/>
</dbReference>
<protein>
    <submittedName>
        <fullName evidence="7">Fibroblast growth factor receptor homolog 1-like isoform X1</fullName>
    </submittedName>
</protein>
<dbReference type="InParanoid" id="A0A6P7ZLF0"/>
<accession>A0A6P7ZLF0</accession>
<dbReference type="SUPFAM" id="SSF56112">
    <property type="entry name" value="Protein kinase-like (PK-like)"/>
    <property type="match status" value="1"/>
</dbReference>
<dbReference type="SMART" id="SM00219">
    <property type="entry name" value="TyrKc"/>
    <property type="match status" value="1"/>
</dbReference>
<dbReference type="PROSITE" id="PS00109">
    <property type="entry name" value="PROTEIN_KINASE_TYR"/>
    <property type="match status" value="1"/>
</dbReference>
<dbReference type="GO" id="GO:0043408">
    <property type="term" value="P:regulation of MAPK cascade"/>
    <property type="evidence" value="ECO:0007669"/>
    <property type="project" value="TreeGrafter"/>
</dbReference>
<dbReference type="InterPro" id="IPR000719">
    <property type="entry name" value="Prot_kinase_dom"/>
</dbReference>
<feature type="domain" description="Protein kinase" evidence="5">
    <location>
        <begin position="147"/>
        <end position="413"/>
    </location>
</feature>
<organism evidence="6 7">
    <name type="scientific">Microcaecilia unicolor</name>
    <dbReference type="NCBI Taxonomy" id="1415580"/>
    <lineage>
        <taxon>Eukaryota</taxon>
        <taxon>Metazoa</taxon>
        <taxon>Chordata</taxon>
        <taxon>Craniata</taxon>
        <taxon>Vertebrata</taxon>
        <taxon>Euteleostomi</taxon>
        <taxon>Amphibia</taxon>
        <taxon>Gymnophiona</taxon>
        <taxon>Siphonopidae</taxon>
        <taxon>Microcaecilia</taxon>
    </lineage>
</organism>
<dbReference type="Proteomes" id="UP000515156">
    <property type="component" value="Chromosome 13"/>
</dbReference>
<dbReference type="GO" id="GO:0043235">
    <property type="term" value="C:receptor complex"/>
    <property type="evidence" value="ECO:0007669"/>
    <property type="project" value="TreeGrafter"/>
</dbReference>
<dbReference type="GO" id="GO:0005021">
    <property type="term" value="F:vascular endothelial growth factor receptor activity"/>
    <property type="evidence" value="ECO:0007669"/>
    <property type="project" value="TreeGrafter"/>
</dbReference>
<keyword evidence="4" id="KW-0472">Membrane</keyword>
<dbReference type="AlphaFoldDB" id="A0A6P7ZLF0"/>
<evidence type="ECO:0000256" key="2">
    <source>
        <dbReference type="ARBA" id="ARBA00022840"/>
    </source>
</evidence>
<dbReference type="OrthoDB" id="9891732at2759"/>
<dbReference type="InterPro" id="IPR050122">
    <property type="entry name" value="RTK"/>
</dbReference>
<dbReference type="PANTHER" id="PTHR24416">
    <property type="entry name" value="TYROSINE-PROTEIN KINASE RECEPTOR"/>
    <property type="match status" value="1"/>
</dbReference>
<evidence type="ECO:0000313" key="7">
    <source>
        <dbReference type="RefSeq" id="XP_030078043.1"/>
    </source>
</evidence>
<dbReference type="PANTHER" id="PTHR24416:SF552">
    <property type="entry name" value="RECEPTOR PROTEIN-TYROSINE KINASE"/>
    <property type="match status" value="1"/>
</dbReference>
<dbReference type="InterPro" id="IPR011009">
    <property type="entry name" value="Kinase-like_dom_sf"/>
</dbReference>
<evidence type="ECO:0000256" key="3">
    <source>
        <dbReference type="ARBA" id="ARBA00023170"/>
    </source>
</evidence>
<dbReference type="GO" id="GO:0019838">
    <property type="term" value="F:growth factor binding"/>
    <property type="evidence" value="ECO:0007669"/>
    <property type="project" value="TreeGrafter"/>
</dbReference>
<dbReference type="Pfam" id="PF07714">
    <property type="entry name" value="PK_Tyr_Ser-Thr"/>
    <property type="match status" value="1"/>
</dbReference>
<dbReference type="GO" id="GO:0030335">
    <property type="term" value="P:positive regulation of cell migration"/>
    <property type="evidence" value="ECO:0007669"/>
    <property type="project" value="TreeGrafter"/>
</dbReference>
<dbReference type="GO" id="GO:0045766">
    <property type="term" value="P:positive regulation of angiogenesis"/>
    <property type="evidence" value="ECO:0007669"/>
    <property type="project" value="TreeGrafter"/>
</dbReference>
<evidence type="ECO:0000313" key="6">
    <source>
        <dbReference type="Proteomes" id="UP000515156"/>
    </source>
</evidence>
<dbReference type="PROSITE" id="PS50011">
    <property type="entry name" value="PROTEIN_KINASE_DOM"/>
    <property type="match status" value="1"/>
</dbReference>
<reference evidence="7" key="1">
    <citation type="submission" date="2025-08" db="UniProtKB">
        <authorList>
            <consortium name="RefSeq"/>
        </authorList>
    </citation>
    <scope>IDENTIFICATION</scope>
</reference>
<dbReference type="RefSeq" id="XP_030078043.1">
    <property type="nucleotide sequence ID" value="XM_030222183.1"/>
</dbReference>
<dbReference type="FunFam" id="1.10.510.10:FF:001927">
    <property type="entry name" value="Receptor protein-tyrosine kinase"/>
    <property type="match status" value="1"/>
</dbReference>
<feature type="transmembrane region" description="Helical" evidence="4">
    <location>
        <begin position="41"/>
        <end position="62"/>
    </location>
</feature>